<accession>G9ZPI5</accession>
<dbReference type="eggNOG" id="ENOG5030BGB">
    <property type="taxonomic scope" value="Bacteria"/>
</dbReference>
<dbReference type="Proteomes" id="UP000004625">
    <property type="component" value="Unassembled WGS sequence"/>
</dbReference>
<dbReference type="HOGENOM" id="CLU_2538350_0_0_9"/>
<dbReference type="AlphaFoldDB" id="G9ZPI5"/>
<name>G9ZPI5_9LACO</name>
<protein>
    <submittedName>
        <fullName evidence="1">Uncharacterized protein</fullName>
    </submittedName>
</protein>
<evidence type="ECO:0000313" key="2">
    <source>
        <dbReference type="Proteomes" id="UP000004625"/>
    </source>
</evidence>
<dbReference type="RefSeq" id="WP_008212881.1">
    <property type="nucleotide sequence ID" value="NZ_JH414968.1"/>
</dbReference>
<evidence type="ECO:0000313" key="1">
    <source>
        <dbReference type="EMBL" id="EHL98317.1"/>
    </source>
</evidence>
<sequence>MTQNSMVKVRPVILKAHGNEVAFAPGYSESARNRFIKLREQVDRAPFDTDAEFELAIEDKLRVDALNDFYANRVTDPFRAKAG</sequence>
<reference evidence="1 2" key="1">
    <citation type="submission" date="2011-09" db="EMBL/GenBank/DDBJ databases">
        <authorList>
            <person name="Weinstock G."/>
            <person name="Sodergren E."/>
            <person name="Clifton S."/>
            <person name="Fulton L."/>
            <person name="Fulton B."/>
            <person name="Courtney L."/>
            <person name="Fronick C."/>
            <person name="Harrison M."/>
            <person name="Strong C."/>
            <person name="Farmer C."/>
            <person name="Delahaunty K."/>
            <person name="Markovic C."/>
            <person name="Hall O."/>
            <person name="Minx P."/>
            <person name="Tomlinson C."/>
            <person name="Mitreva M."/>
            <person name="Hou S."/>
            <person name="Chen J."/>
            <person name="Wollam A."/>
            <person name="Pepin K.H."/>
            <person name="Johnson M."/>
            <person name="Bhonagiri V."/>
            <person name="Zhang X."/>
            <person name="Suruliraj S."/>
            <person name="Warren W."/>
            <person name="Chinwalla A."/>
            <person name="Mardis E.R."/>
            <person name="Wilson R.K."/>
        </authorList>
    </citation>
    <scope>NUCLEOTIDE SEQUENCE [LARGE SCALE GENOMIC DNA]</scope>
    <source>
        <strain evidence="1 2">F0439</strain>
    </source>
</reference>
<proteinExistence type="predicted"/>
<comment type="caution">
    <text evidence="1">The sequence shown here is derived from an EMBL/GenBank/DDBJ whole genome shotgun (WGS) entry which is preliminary data.</text>
</comment>
<organism evidence="1 2">
    <name type="scientific">Lentilactobacillus parafarraginis F0439</name>
    <dbReference type="NCBI Taxonomy" id="797515"/>
    <lineage>
        <taxon>Bacteria</taxon>
        <taxon>Bacillati</taxon>
        <taxon>Bacillota</taxon>
        <taxon>Bacilli</taxon>
        <taxon>Lactobacillales</taxon>
        <taxon>Lactobacillaceae</taxon>
        <taxon>Lentilactobacillus</taxon>
    </lineage>
</organism>
<keyword evidence="2" id="KW-1185">Reference proteome</keyword>
<dbReference type="EMBL" id="AGEY01000075">
    <property type="protein sequence ID" value="EHL98317.1"/>
    <property type="molecule type" value="Genomic_DNA"/>
</dbReference>
<gene>
    <name evidence="1" type="ORF">HMPREF9103_01639</name>
</gene>
<dbReference type="PATRIC" id="fig|797515.3.peg.1517"/>